<dbReference type="GeneID" id="42456763"/>
<gene>
    <name evidence="2" type="ORF">GKD88_12485</name>
    <name evidence="1" type="ORF">GKE08_12815</name>
</gene>
<dbReference type="Pfam" id="PF12953">
    <property type="entry name" value="DUF3842"/>
    <property type="match status" value="1"/>
</dbReference>
<dbReference type="AlphaFoldDB" id="A0A6N7S8L7"/>
<evidence type="ECO:0000313" key="3">
    <source>
        <dbReference type="Proteomes" id="UP000433575"/>
    </source>
</evidence>
<dbReference type="Proteomes" id="UP000480929">
    <property type="component" value="Unassembled WGS sequence"/>
</dbReference>
<name>A0A6N7S8L7_9FIRM</name>
<accession>A0A6N7S8L7</accession>
<evidence type="ECO:0000313" key="4">
    <source>
        <dbReference type="Proteomes" id="UP000480929"/>
    </source>
</evidence>
<evidence type="ECO:0000313" key="1">
    <source>
        <dbReference type="EMBL" id="MSA90207.1"/>
    </source>
</evidence>
<organism evidence="1 3">
    <name type="scientific">Holdemania massiliensis</name>
    <dbReference type="NCBI Taxonomy" id="1468449"/>
    <lineage>
        <taxon>Bacteria</taxon>
        <taxon>Bacillati</taxon>
        <taxon>Bacillota</taxon>
        <taxon>Erysipelotrichia</taxon>
        <taxon>Erysipelotrichales</taxon>
        <taxon>Erysipelotrichaceae</taxon>
        <taxon>Holdemania</taxon>
    </lineage>
</organism>
<dbReference type="Proteomes" id="UP000433575">
    <property type="component" value="Unassembled WGS sequence"/>
</dbReference>
<dbReference type="RefSeq" id="WP_020224940.1">
    <property type="nucleotide sequence ID" value="NZ_CABKSC010000002.1"/>
</dbReference>
<comment type="caution">
    <text evidence="1">The sequence shown here is derived from an EMBL/GenBank/DDBJ whole genome shotgun (WGS) entry which is preliminary data.</text>
</comment>
<reference evidence="3 4" key="1">
    <citation type="journal article" date="2019" name="Nat. Med.">
        <title>A library of human gut bacterial isolates paired with longitudinal multiomics data enables mechanistic microbiome research.</title>
        <authorList>
            <person name="Poyet M."/>
            <person name="Groussin M."/>
            <person name="Gibbons S.M."/>
            <person name="Avila-Pacheco J."/>
            <person name="Jiang X."/>
            <person name="Kearney S.M."/>
            <person name="Perrotta A.R."/>
            <person name="Berdy B."/>
            <person name="Zhao S."/>
            <person name="Lieberman T.D."/>
            <person name="Swanson P.K."/>
            <person name="Smith M."/>
            <person name="Roesemann S."/>
            <person name="Alexander J.E."/>
            <person name="Rich S.A."/>
            <person name="Livny J."/>
            <person name="Vlamakis H."/>
            <person name="Clish C."/>
            <person name="Bullock K."/>
            <person name="Deik A."/>
            <person name="Scott J."/>
            <person name="Pierce K.A."/>
            <person name="Xavier R.J."/>
            <person name="Alm E.J."/>
        </authorList>
    </citation>
    <scope>NUCLEOTIDE SEQUENCE [LARGE SCALE GENOMIC DNA]</scope>
    <source>
        <strain evidence="1 3">BIOML-A4</strain>
        <strain evidence="2 4">BIOML-A5</strain>
    </source>
</reference>
<sequence length="141" mass="14572">MKEKTPLVVVIDGQGGMIGRKLCDRLLECNPELNLLALGTNSAATSTMLKGKARQGATGENPVLVAARRAAVIAGPASLVVADSMLGEITPKMAAVIGQSDAEKVLIPLNRCGILIAGVQDCSVDELIEKAAGLILERLAV</sequence>
<proteinExistence type="predicted"/>
<protein>
    <submittedName>
        <fullName evidence="1">DUF3842 family protein</fullName>
    </submittedName>
</protein>
<keyword evidence="4" id="KW-1185">Reference proteome</keyword>
<dbReference type="EMBL" id="WKPI01000024">
    <property type="protein sequence ID" value="MSC33937.1"/>
    <property type="molecule type" value="Genomic_DNA"/>
</dbReference>
<evidence type="ECO:0000313" key="2">
    <source>
        <dbReference type="EMBL" id="MSC33937.1"/>
    </source>
</evidence>
<dbReference type="OrthoDB" id="9797117at2"/>
<dbReference type="EMBL" id="WKPJ01000022">
    <property type="protein sequence ID" value="MSA90207.1"/>
    <property type="molecule type" value="Genomic_DNA"/>
</dbReference>
<dbReference type="InterPro" id="IPR024208">
    <property type="entry name" value="DUF3842"/>
</dbReference>